<evidence type="ECO:0000313" key="2">
    <source>
        <dbReference type="EMBL" id="CAG5095432.1"/>
    </source>
</evidence>
<sequence length="458" mass="51397">MPNHVEYDPGVPTFKHSDKFEAKSLVREMQREAAQAERAWEERCSQRDNNKQFFQNLNREEAALDLKLRISHFKNREPAQFTITEHGEKMGTALLNTYNADLGSRNYGMKELRRLERVKARTEKKIEKAMAKKNKRETVASWPPPNPDGQEASEKTKEEKSAKESIASFEDDKEDQSLKNLPTALAKRLAARKNFRKRRISDSEKKPSIPDGFDPSKAEAAAQAAMVAFDFSTVGLDASKLTKLMNEPEEKEEKRPAKKLATSLEKNEKLGSFVNMPSEEPLNIPGLPIGWKFGDPMPEGTPVEEEKPPENQNPLEVVSKATNAKKKRRPKQPLIFEADAMGALVDPSRFTSKNHIEQKNLTPRVRLSDAKQEEKNSAQPPPQSTTPKVIVAPAIKRSTNTYSEADFVTSYTAKPSHTNYGGQARTYGTYNASDLTISQGRNKYNRYKGGGVGGGGYR</sequence>
<feature type="region of interest" description="Disordered" evidence="1">
    <location>
        <begin position="195"/>
        <end position="215"/>
    </location>
</feature>
<feature type="compositionally biased region" description="Basic and acidic residues" evidence="1">
    <location>
        <begin position="246"/>
        <end position="255"/>
    </location>
</feature>
<reference evidence="2 3" key="1">
    <citation type="submission" date="2021-04" db="EMBL/GenBank/DDBJ databases">
        <authorList>
            <person name="Bliznina A."/>
        </authorList>
    </citation>
    <scope>NUCLEOTIDE SEQUENCE [LARGE SCALE GENOMIC DNA]</scope>
</reference>
<organism evidence="2 3">
    <name type="scientific">Oikopleura dioica</name>
    <name type="common">Tunicate</name>
    <dbReference type="NCBI Taxonomy" id="34765"/>
    <lineage>
        <taxon>Eukaryota</taxon>
        <taxon>Metazoa</taxon>
        <taxon>Chordata</taxon>
        <taxon>Tunicata</taxon>
        <taxon>Appendicularia</taxon>
        <taxon>Copelata</taxon>
        <taxon>Oikopleuridae</taxon>
        <taxon>Oikopleura</taxon>
    </lineage>
</organism>
<keyword evidence="3" id="KW-1185">Reference proteome</keyword>
<proteinExistence type="predicted"/>
<gene>
    <name evidence="2" type="ORF">OKIOD_LOCUS5743</name>
</gene>
<accession>A0ABN7SHU2</accession>
<feature type="region of interest" description="Disordered" evidence="1">
    <location>
        <begin position="244"/>
        <end position="390"/>
    </location>
</feature>
<protein>
    <submittedName>
        <fullName evidence="2">Oidioi.mRNA.OKI2018_I69.XSR.g14185.t1.cds</fullName>
    </submittedName>
</protein>
<name>A0ABN7SHU2_OIKDI</name>
<dbReference type="Proteomes" id="UP001158576">
    <property type="component" value="Chromosome XSR"/>
</dbReference>
<feature type="compositionally biased region" description="Basic and acidic residues" evidence="1">
    <location>
        <begin position="152"/>
        <end position="163"/>
    </location>
</feature>
<dbReference type="EMBL" id="OU015569">
    <property type="protein sequence ID" value="CAG5095432.1"/>
    <property type="molecule type" value="Genomic_DNA"/>
</dbReference>
<feature type="region of interest" description="Disordered" evidence="1">
    <location>
        <begin position="128"/>
        <end position="180"/>
    </location>
</feature>
<feature type="compositionally biased region" description="Basic and acidic residues" evidence="1">
    <location>
        <begin position="366"/>
        <end position="376"/>
    </location>
</feature>
<evidence type="ECO:0000313" key="3">
    <source>
        <dbReference type="Proteomes" id="UP001158576"/>
    </source>
</evidence>
<evidence type="ECO:0000256" key="1">
    <source>
        <dbReference type="SAM" id="MobiDB-lite"/>
    </source>
</evidence>